<dbReference type="HOGENOM" id="CLU_148497_0_0_7"/>
<accession>E5YAK7</accession>
<keyword evidence="3" id="KW-1185">Reference proteome</keyword>
<reference evidence="2 3" key="1">
    <citation type="submission" date="2010-10" db="EMBL/GenBank/DDBJ databases">
        <authorList>
            <consortium name="The Broad Institute Genome Sequencing Platform"/>
            <person name="Ward D."/>
            <person name="Earl A."/>
            <person name="Feldgarden M."/>
            <person name="Young S.K."/>
            <person name="Gargeya S."/>
            <person name="Zeng Q."/>
            <person name="Alvarado L."/>
            <person name="Berlin A."/>
            <person name="Bochicchio J."/>
            <person name="Chapman S.B."/>
            <person name="Chen Z."/>
            <person name="Freedman E."/>
            <person name="Gellesch M."/>
            <person name="Goldberg J."/>
            <person name="Griggs A."/>
            <person name="Gujja S."/>
            <person name="Heilman E."/>
            <person name="Heiman D."/>
            <person name="Howarth C."/>
            <person name="Mehta T."/>
            <person name="Neiman D."/>
            <person name="Pearson M."/>
            <person name="Roberts A."/>
            <person name="Saif S."/>
            <person name="Shea T."/>
            <person name="Shenoy N."/>
            <person name="Sisk P."/>
            <person name="Stolte C."/>
            <person name="Sykes S."/>
            <person name="White J."/>
            <person name="Yandava C."/>
            <person name="Allen-Vercoe E."/>
            <person name="Sibley C."/>
            <person name="Ambrose C.E."/>
            <person name="Strauss J."/>
            <person name="Daigneault M."/>
            <person name="Haas B."/>
            <person name="Nusbaum C."/>
            <person name="Birren B."/>
        </authorList>
    </citation>
    <scope>NUCLEOTIDE SEQUENCE [LARGE SCALE GENOMIC DNA]</scope>
    <source>
        <strain evidence="2 3">3_1_6</strain>
    </source>
</reference>
<organism evidence="2 3">
    <name type="scientific">Bilophila wadsworthia (strain 3_1_6)</name>
    <dbReference type="NCBI Taxonomy" id="563192"/>
    <lineage>
        <taxon>Bacteria</taxon>
        <taxon>Pseudomonadati</taxon>
        <taxon>Thermodesulfobacteriota</taxon>
        <taxon>Desulfovibrionia</taxon>
        <taxon>Desulfovibrionales</taxon>
        <taxon>Desulfovibrionaceae</taxon>
        <taxon>Bilophila</taxon>
    </lineage>
</organism>
<dbReference type="EMBL" id="ADCP02000001">
    <property type="protein sequence ID" value="EFV43019.1"/>
    <property type="molecule type" value="Genomic_DNA"/>
</dbReference>
<comment type="caution">
    <text evidence="2">The sequence shown here is derived from an EMBL/GenBank/DDBJ whole genome shotgun (WGS) entry which is preliminary data.</text>
</comment>
<dbReference type="Pfam" id="PF07022">
    <property type="entry name" value="Phage_CI_repr"/>
    <property type="match status" value="1"/>
</dbReference>
<dbReference type="InterPro" id="IPR001387">
    <property type="entry name" value="Cro/C1-type_HTH"/>
</dbReference>
<dbReference type="InterPro" id="IPR010744">
    <property type="entry name" value="Phage_CI_N"/>
</dbReference>
<dbReference type="Gene3D" id="1.10.260.40">
    <property type="entry name" value="lambda repressor-like DNA-binding domains"/>
    <property type="match status" value="1"/>
</dbReference>
<dbReference type="RefSeq" id="WP_005029810.1">
    <property type="nucleotide sequence ID" value="NZ_KE150238.1"/>
</dbReference>
<evidence type="ECO:0000259" key="1">
    <source>
        <dbReference type="Pfam" id="PF07022"/>
    </source>
</evidence>
<evidence type="ECO:0000313" key="2">
    <source>
        <dbReference type="EMBL" id="EFV43019.1"/>
    </source>
</evidence>
<reference evidence="2 3" key="2">
    <citation type="submission" date="2013-04" db="EMBL/GenBank/DDBJ databases">
        <title>The Genome Sequence of Bilophila wadsworthia 3_1_6.</title>
        <authorList>
            <consortium name="The Broad Institute Genomics Platform"/>
            <person name="Earl A."/>
            <person name="Ward D."/>
            <person name="Feldgarden M."/>
            <person name="Gevers D."/>
            <person name="Sibley C."/>
            <person name="Strauss J."/>
            <person name="Allen-Vercoe E."/>
            <person name="Walker B."/>
            <person name="Young S."/>
            <person name="Zeng Q."/>
            <person name="Gargeya S."/>
            <person name="Fitzgerald M."/>
            <person name="Haas B."/>
            <person name="Abouelleil A."/>
            <person name="Allen A.W."/>
            <person name="Alvarado L."/>
            <person name="Arachchi H.M."/>
            <person name="Berlin A.M."/>
            <person name="Chapman S.B."/>
            <person name="Gainer-Dewar J."/>
            <person name="Goldberg J."/>
            <person name="Griggs A."/>
            <person name="Gujja S."/>
            <person name="Hansen M."/>
            <person name="Howarth C."/>
            <person name="Imamovic A."/>
            <person name="Ireland A."/>
            <person name="Larimer J."/>
            <person name="McCowan C."/>
            <person name="Murphy C."/>
            <person name="Pearson M."/>
            <person name="Poon T.W."/>
            <person name="Priest M."/>
            <person name="Roberts A."/>
            <person name="Saif S."/>
            <person name="Shea T."/>
            <person name="Sisk P."/>
            <person name="Sykes S."/>
            <person name="Wortman J."/>
            <person name="Nusbaum C."/>
            <person name="Birren B."/>
        </authorList>
    </citation>
    <scope>NUCLEOTIDE SEQUENCE [LARGE SCALE GENOMIC DNA]</scope>
    <source>
        <strain evidence="2 3">3_1_6</strain>
    </source>
</reference>
<dbReference type="SUPFAM" id="SSF47413">
    <property type="entry name" value="lambda repressor-like DNA-binding domains"/>
    <property type="match status" value="1"/>
</dbReference>
<protein>
    <recommendedName>
        <fullName evidence="1">Bacteriophage CI repressor N-terminal domain-containing protein</fullName>
    </recommendedName>
</protein>
<sequence length="146" mass="16480">MFPALQRFFEAVECRTQAELAEFLGIKQSSISDAKKRKTIPPDWLLTALRKKGIRPDWILTGQGARMLQSCDGMGMVVPLHVPGLEIRPPEECTMEELMVEIFRRASKTIKKTNCISSFIGKQKKAGTHFLAMSPGLASFLWNNFH</sequence>
<dbReference type="InterPro" id="IPR010982">
    <property type="entry name" value="Lambda_DNA-bd_dom_sf"/>
</dbReference>
<dbReference type="CDD" id="cd00093">
    <property type="entry name" value="HTH_XRE"/>
    <property type="match status" value="1"/>
</dbReference>
<name>E5YAK7_BILW3</name>
<evidence type="ECO:0000313" key="3">
    <source>
        <dbReference type="Proteomes" id="UP000006034"/>
    </source>
</evidence>
<dbReference type="eggNOG" id="COG2932">
    <property type="taxonomic scope" value="Bacteria"/>
</dbReference>
<feature type="domain" description="Bacteriophage CI repressor N-terminal" evidence="1">
    <location>
        <begin position="4"/>
        <end position="64"/>
    </location>
</feature>
<dbReference type="Proteomes" id="UP000006034">
    <property type="component" value="Unassembled WGS sequence"/>
</dbReference>
<dbReference type="AlphaFoldDB" id="E5YAK7"/>
<dbReference type="GO" id="GO:0003677">
    <property type="term" value="F:DNA binding"/>
    <property type="evidence" value="ECO:0007669"/>
    <property type="project" value="InterPro"/>
</dbReference>
<proteinExistence type="predicted"/>
<dbReference type="GO" id="GO:0045892">
    <property type="term" value="P:negative regulation of DNA-templated transcription"/>
    <property type="evidence" value="ECO:0007669"/>
    <property type="project" value="InterPro"/>
</dbReference>
<gene>
    <name evidence="2" type="ORF">HMPREF0179_03228</name>
</gene>
<dbReference type="OrthoDB" id="5464916at2"/>
<dbReference type="GeneID" id="78087652"/>